<organism evidence="1">
    <name type="scientific">Culex pipiens</name>
    <name type="common">House mosquito</name>
    <dbReference type="NCBI Taxonomy" id="7175"/>
    <lineage>
        <taxon>Eukaryota</taxon>
        <taxon>Metazoa</taxon>
        <taxon>Ecdysozoa</taxon>
        <taxon>Arthropoda</taxon>
        <taxon>Hexapoda</taxon>
        <taxon>Insecta</taxon>
        <taxon>Pterygota</taxon>
        <taxon>Neoptera</taxon>
        <taxon>Endopterygota</taxon>
        <taxon>Diptera</taxon>
        <taxon>Nematocera</taxon>
        <taxon>Culicoidea</taxon>
        <taxon>Culicidae</taxon>
        <taxon>Culicinae</taxon>
        <taxon>Culicini</taxon>
        <taxon>Culex</taxon>
        <taxon>Culex</taxon>
    </lineage>
</organism>
<proteinExistence type="predicted"/>
<reference evidence="1" key="1">
    <citation type="submission" date="2021-05" db="EMBL/GenBank/DDBJ databases">
        <authorList>
            <person name="Alioto T."/>
            <person name="Alioto T."/>
            <person name="Gomez Garrido J."/>
        </authorList>
    </citation>
    <scope>NUCLEOTIDE SEQUENCE</scope>
</reference>
<protein>
    <submittedName>
        <fullName evidence="1">(northern house mosquito) hypothetical protein</fullName>
    </submittedName>
</protein>
<accession>A0A8D8N212</accession>
<dbReference type="AlphaFoldDB" id="A0A8D8N212"/>
<dbReference type="EMBL" id="HBUE01347440">
    <property type="protein sequence ID" value="CAG6601557.1"/>
    <property type="molecule type" value="Transcribed_RNA"/>
</dbReference>
<name>A0A8D8N212_CULPI</name>
<dbReference type="EMBL" id="HBUE01240424">
    <property type="protein sequence ID" value="CAG6549292.1"/>
    <property type="molecule type" value="Transcribed_RNA"/>
</dbReference>
<evidence type="ECO:0000313" key="1">
    <source>
        <dbReference type="EMBL" id="CAG6549292.1"/>
    </source>
</evidence>
<sequence length="138" mass="14720">MVGEWSSEGRGDLALPRVLYRTGSNLGASGTGLRDGIGEVTLTSSLSGLRVLYTTWSNFGAGGTEPWGECSAVSVSLSFVAVLLSRRITKFGSLLLFCSFGLSEPSSSVRFVGLFRLSGGCFGFTSKVLNRFMNCFCF</sequence>